<evidence type="ECO:0000313" key="9">
    <source>
        <dbReference type="Proteomes" id="UP000247498"/>
    </source>
</evidence>
<feature type="zinc finger region" description="C3H1-type" evidence="5">
    <location>
        <begin position="78"/>
        <end position="106"/>
    </location>
</feature>
<dbReference type="GO" id="GO:0008270">
    <property type="term" value="F:zinc ion binding"/>
    <property type="evidence" value="ECO:0007669"/>
    <property type="project" value="UniProtKB-KW"/>
</dbReference>
<dbReference type="PANTHER" id="PTHR12506:SF50">
    <property type="entry name" value="ZINC FINGER CCCH DOMAIN-CONTAINING PROTEIN 26"/>
    <property type="match status" value="1"/>
</dbReference>
<feature type="region of interest" description="Disordered" evidence="6">
    <location>
        <begin position="268"/>
        <end position="417"/>
    </location>
</feature>
<evidence type="ECO:0000256" key="6">
    <source>
        <dbReference type="SAM" id="MobiDB-lite"/>
    </source>
</evidence>
<feature type="domain" description="C3H1-type" evidence="7">
    <location>
        <begin position="78"/>
        <end position="106"/>
    </location>
</feature>
<dbReference type="GO" id="GO:0003729">
    <property type="term" value="F:mRNA binding"/>
    <property type="evidence" value="ECO:0007669"/>
    <property type="project" value="TreeGrafter"/>
</dbReference>
<feature type="compositionally biased region" description="Low complexity" evidence="6">
    <location>
        <begin position="268"/>
        <end position="298"/>
    </location>
</feature>
<feature type="compositionally biased region" description="Gly residues" evidence="6">
    <location>
        <begin position="111"/>
        <end position="121"/>
    </location>
</feature>
<feature type="compositionally biased region" description="Low complexity" evidence="6">
    <location>
        <begin position="1"/>
        <end position="14"/>
    </location>
</feature>
<dbReference type="Gene3D" id="4.10.1000.10">
    <property type="entry name" value="Zinc finger, CCCH-type"/>
    <property type="match status" value="1"/>
</dbReference>
<dbReference type="SUPFAM" id="SSF90229">
    <property type="entry name" value="CCCH zinc finger"/>
    <property type="match status" value="2"/>
</dbReference>
<evidence type="ECO:0000256" key="2">
    <source>
        <dbReference type="ARBA" id="ARBA00022771"/>
    </source>
</evidence>
<feature type="region of interest" description="Disordered" evidence="6">
    <location>
        <begin position="1"/>
        <end position="39"/>
    </location>
</feature>
<evidence type="ECO:0000259" key="7">
    <source>
        <dbReference type="PROSITE" id="PS50103"/>
    </source>
</evidence>
<keyword evidence="4" id="KW-0238">DNA-binding</keyword>
<dbReference type="Proteomes" id="UP000247498">
    <property type="component" value="Unassembled WGS sequence"/>
</dbReference>
<name>A0A2V0P328_9CHLO</name>
<reference evidence="8 9" key="1">
    <citation type="journal article" date="2018" name="Sci. Rep.">
        <title>Raphidocelis subcapitata (=Pseudokirchneriella subcapitata) provides an insight into genome evolution and environmental adaptations in the Sphaeropleales.</title>
        <authorList>
            <person name="Suzuki S."/>
            <person name="Yamaguchi H."/>
            <person name="Nakajima N."/>
            <person name="Kawachi M."/>
        </authorList>
    </citation>
    <scope>NUCLEOTIDE SEQUENCE [LARGE SCALE GENOMIC DNA]</scope>
    <source>
        <strain evidence="8 9">NIES-35</strain>
    </source>
</reference>
<dbReference type="InterPro" id="IPR036855">
    <property type="entry name" value="Znf_CCCH_sf"/>
</dbReference>
<dbReference type="OrthoDB" id="411372at2759"/>
<feature type="region of interest" description="Disordered" evidence="6">
    <location>
        <begin position="108"/>
        <end position="161"/>
    </location>
</feature>
<dbReference type="InterPro" id="IPR000571">
    <property type="entry name" value="Znf_CCCH"/>
</dbReference>
<dbReference type="PROSITE" id="PS50103">
    <property type="entry name" value="ZF_C3H1"/>
    <property type="match status" value="2"/>
</dbReference>
<feature type="compositionally biased region" description="Low complexity" evidence="6">
    <location>
        <begin position="363"/>
        <end position="417"/>
    </location>
</feature>
<dbReference type="InterPro" id="IPR050974">
    <property type="entry name" value="Plant_ZF_CCCH"/>
</dbReference>
<dbReference type="GO" id="GO:0003677">
    <property type="term" value="F:DNA binding"/>
    <property type="evidence" value="ECO:0007669"/>
    <property type="project" value="UniProtKB-KW"/>
</dbReference>
<feature type="compositionally biased region" description="Basic and acidic residues" evidence="6">
    <location>
        <begin position="30"/>
        <end position="39"/>
    </location>
</feature>
<evidence type="ECO:0000256" key="5">
    <source>
        <dbReference type="PROSITE-ProRule" id="PRU00723"/>
    </source>
</evidence>
<evidence type="ECO:0000256" key="4">
    <source>
        <dbReference type="ARBA" id="ARBA00023125"/>
    </source>
</evidence>
<gene>
    <name evidence="8" type="ORF">Rsub_06238</name>
</gene>
<feature type="compositionally biased region" description="Low complexity" evidence="6">
    <location>
        <begin position="137"/>
        <end position="148"/>
    </location>
</feature>
<keyword evidence="3 5" id="KW-0862">Zinc</keyword>
<dbReference type="SMART" id="SM00356">
    <property type="entry name" value="ZnF_C3H1"/>
    <property type="match status" value="2"/>
</dbReference>
<dbReference type="AlphaFoldDB" id="A0A2V0P328"/>
<sequence length="417" mass="43592">MAEADPSAPRGPAAPRDDAEQASHRATSTAERRETADDRRECSFYLRTGTCAYGAHCRFSHPAVRPRAELNASGLPLRPGEPDCSYYLRRGVCAFGLTCKFHHPEIEGDDGGAGGGGGGGDGDGDGEPPPEQPASGPPQAYRPAAPACPTSPAPPAMPRLVRADSGGAAAAAATPAGPGALVASPLRAAAVVPVVASPQLVYYTPYYAPYPPGTTQPGVSVFPMPPVVWYGARPAGMPMGQAAAMWPPRPPAAAYAAAPLQQVWQLQGQQWAQASPTRSARHSSSSVDDSAAESGAALPAPPRLPPGADAKARSSAGSEGLAEPMRGLALRTSSDQLPGADQLPPPRAALLQQEPLPHRRTVSAPLPAQAVAPAPSQQQQQQQPQQPQQQQQQRRPRQRQQSQQQEPRWQQNQGYGS</sequence>
<dbReference type="PANTHER" id="PTHR12506">
    <property type="entry name" value="PROTEIN PHOSPHATASE RELATED"/>
    <property type="match status" value="1"/>
</dbReference>
<dbReference type="Pfam" id="PF00642">
    <property type="entry name" value="zf-CCCH"/>
    <property type="match status" value="2"/>
</dbReference>
<proteinExistence type="predicted"/>
<keyword evidence="1 5" id="KW-0479">Metal-binding</keyword>
<protein>
    <recommendedName>
        <fullName evidence="7">C3H1-type domain-containing protein</fullName>
    </recommendedName>
</protein>
<feature type="zinc finger region" description="C3H1-type" evidence="5">
    <location>
        <begin position="36"/>
        <end position="64"/>
    </location>
</feature>
<comment type="caution">
    <text evidence="8">The sequence shown here is derived from an EMBL/GenBank/DDBJ whole genome shotgun (WGS) entry which is preliminary data.</text>
</comment>
<evidence type="ECO:0000256" key="1">
    <source>
        <dbReference type="ARBA" id="ARBA00022723"/>
    </source>
</evidence>
<organism evidence="8 9">
    <name type="scientific">Raphidocelis subcapitata</name>
    <dbReference type="NCBI Taxonomy" id="307507"/>
    <lineage>
        <taxon>Eukaryota</taxon>
        <taxon>Viridiplantae</taxon>
        <taxon>Chlorophyta</taxon>
        <taxon>core chlorophytes</taxon>
        <taxon>Chlorophyceae</taxon>
        <taxon>CS clade</taxon>
        <taxon>Sphaeropleales</taxon>
        <taxon>Selenastraceae</taxon>
        <taxon>Raphidocelis</taxon>
    </lineage>
</organism>
<keyword evidence="9" id="KW-1185">Reference proteome</keyword>
<dbReference type="InParanoid" id="A0A2V0P328"/>
<dbReference type="EMBL" id="BDRX01000046">
    <property type="protein sequence ID" value="GBF93989.1"/>
    <property type="molecule type" value="Genomic_DNA"/>
</dbReference>
<feature type="domain" description="C3H1-type" evidence="7">
    <location>
        <begin position="36"/>
        <end position="64"/>
    </location>
</feature>
<keyword evidence="2 5" id="KW-0863">Zinc-finger</keyword>
<evidence type="ECO:0000313" key="8">
    <source>
        <dbReference type="EMBL" id="GBF93989.1"/>
    </source>
</evidence>
<accession>A0A2V0P328</accession>
<evidence type="ECO:0000256" key="3">
    <source>
        <dbReference type="ARBA" id="ARBA00022833"/>
    </source>
</evidence>
<dbReference type="STRING" id="307507.A0A2V0P328"/>